<keyword evidence="6" id="KW-0812">Transmembrane</keyword>
<keyword evidence="20" id="KW-1185">Reference proteome</keyword>
<dbReference type="PANTHER" id="PTHR33619:SF3">
    <property type="entry name" value="POLYSACCHARIDE EXPORT PROTEIN GFCE-RELATED"/>
    <property type="match status" value="1"/>
</dbReference>
<evidence type="ECO:0000313" key="20">
    <source>
        <dbReference type="Proteomes" id="UP001482513"/>
    </source>
</evidence>
<evidence type="ECO:0000256" key="9">
    <source>
        <dbReference type="ARBA" id="ARBA00023065"/>
    </source>
</evidence>
<reference evidence="19 20" key="1">
    <citation type="submission" date="2022-04" db="EMBL/GenBank/DDBJ databases">
        <title>Positive selection, recombination, and allopatry shape intraspecific diversity of widespread and dominant cyanobacteria.</title>
        <authorList>
            <person name="Wei J."/>
            <person name="Shu W."/>
            <person name="Hu C."/>
        </authorList>
    </citation>
    <scope>NUCLEOTIDE SEQUENCE [LARGE SCALE GENOMIC DNA]</scope>
    <source>
        <strain evidence="19 20">DQ-A4</strain>
    </source>
</reference>
<keyword evidence="4" id="KW-1134">Transmembrane beta strand</keyword>
<dbReference type="Pfam" id="PF22461">
    <property type="entry name" value="SLBB_2"/>
    <property type="match status" value="2"/>
</dbReference>
<feature type="domain" description="Soluble ligand binding" evidence="17">
    <location>
        <begin position="390"/>
        <end position="442"/>
    </location>
</feature>
<dbReference type="Pfam" id="PF10531">
    <property type="entry name" value="SLBB"/>
    <property type="match status" value="1"/>
</dbReference>
<keyword evidence="7" id="KW-0732">Signal</keyword>
<evidence type="ECO:0000256" key="15">
    <source>
        <dbReference type="SAM" id="MobiDB-lite"/>
    </source>
</evidence>
<evidence type="ECO:0000259" key="17">
    <source>
        <dbReference type="Pfam" id="PF10531"/>
    </source>
</evidence>
<comment type="similarity">
    <text evidence="2">Belongs to the BexD/CtrA/VexA family.</text>
</comment>
<feature type="domain" description="SLBB" evidence="18">
    <location>
        <begin position="154"/>
        <end position="235"/>
    </location>
</feature>
<evidence type="ECO:0000256" key="11">
    <source>
        <dbReference type="ARBA" id="ARBA00023136"/>
    </source>
</evidence>
<keyword evidence="14" id="KW-0449">Lipoprotein</keyword>
<evidence type="ECO:0000256" key="8">
    <source>
        <dbReference type="ARBA" id="ARBA00023047"/>
    </source>
</evidence>
<dbReference type="Gene3D" id="3.30.1950.10">
    <property type="entry name" value="wza like domain"/>
    <property type="match status" value="1"/>
</dbReference>
<dbReference type="InterPro" id="IPR019554">
    <property type="entry name" value="Soluble_ligand-bd"/>
</dbReference>
<dbReference type="Pfam" id="PF02563">
    <property type="entry name" value="Poly_export"/>
    <property type="match status" value="1"/>
</dbReference>
<dbReference type="InterPro" id="IPR003715">
    <property type="entry name" value="Poly_export_N"/>
</dbReference>
<sequence length="505" mass="53062">MSNLAIFRVLLSQRLGLALTTGLLLIGIDGLYPSVAPAQRMPGGSTTAVPLVEAQKPPTTTAAPRLSPQVSNEPYTLGAGDRVQLTLFQLPQYSGEFEVQVDGTLTLPVVGNVNVQGLTLDTATERITARYSQFLRRPGVTLNLLTRRPLVIGVAGEINRPGSYTLANNGTAFPTITQLLTQAGGVTGSANVREVQVRRLRNGQTQLFAVNLWDLVSGGDLGQDITLRDGDSIFIPSTLVPLEEAQLLAEAAIAPTNTSPINIAVVGEVFRPGPYTLRGGSTRTGDAGLPGGEGGGSARPPKITDAIQLAGGIKPMANIRQVQVRRLTRTSGEQVFTVDLWSLLEAGATQQNALLQEGDTVFIPTATTALGPAEASSLASASFAPDTIRINVVGEVRNAGLVEVPPNTPLNQGILAAGGFNTRARETTVGLVRLNPDGTVTQREINIDFAQGISDADNPALQNNDIIIVGRSGLASFSDTLGGIANPLANFLNILSAPFRIFNLF</sequence>
<evidence type="ECO:0000259" key="18">
    <source>
        <dbReference type="Pfam" id="PF22461"/>
    </source>
</evidence>
<keyword evidence="5" id="KW-0762">Sugar transport</keyword>
<evidence type="ECO:0000256" key="5">
    <source>
        <dbReference type="ARBA" id="ARBA00022597"/>
    </source>
</evidence>
<name>A0ABV0JYZ1_9CYAN</name>
<dbReference type="Gene3D" id="3.10.560.10">
    <property type="entry name" value="Outer membrane lipoprotein wza domain like"/>
    <property type="match status" value="3"/>
</dbReference>
<evidence type="ECO:0000256" key="14">
    <source>
        <dbReference type="ARBA" id="ARBA00023288"/>
    </source>
</evidence>
<proteinExistence type="inferred from homology"/>
<evidence type="ECO:0000256" key="6">
    <source>
        <dbReference type="ARBA" id="ARBA00022692"/>
    </source>
</evidence>
<evidence type="ECO:0000256" key="3">
    <source>
        <dbReference type="ARBA" id="ARBA00022448"/>
    </source>
</evidence>
<dbReference type="RefSeq" id="WP_190699017.1">
    <property type="nucleotide sequence ID" value="NZ_JAMPKX010000001.1"/>
</dbReference>
<evidence type="ECO:0000256" key="1">
    <source>
        <dbReference type="ARBA" id="ARBA00004571"/>
    </source>
</evidence>
<keyword evidence="8" id="KW-0625">Polysaccharide transport</keyword>
<evidence type="ECO:0000256" key="4">
    <source>
        <dbReference type="ARBA" id="ARBA00022452"/>
    </source>
</evidence>
<keyword evidence="10" id="KW-0626">Porin</keyword>
<accession>A0ABV0JYZ1</accession>
<dbReference type="InterPro" id="IPR054765">
    <property type="entry name" value="SLBB_dom"/>
</dbReference>
<keyword evidence="13" id="KW-0998">Cell outer membrane</keyword>
<evidence type="ECO:0000313" key="19">
    <source>
        <dbReference type="EMBL" id="MEP0945749.1"/>
    </source>
</evidence>
<evidence type="ECO:0000256" key="7">
    <source>
        <dbReference type="ARBA" id="ARBA00022729"/>
    </source>
</evidence>
<keyword evidence="3" id="KW-0813">Transport</keyword>
<evidence type="ECO:0000259" key="16">
    <source>
        <dbReference type="Pfam" id="PF02563"/>
    </source>
</evidence>
<feature type="domain" description="Polysaccharide export protein N-terminal" evidence="16">
    <location>
        <begin position="71"/>
        <end position="144"/>
    </location>
</feature>
<evidence type="ECO:0000256" key="12">
    <source>
        <dbReference type="ARBA" id="ARBA00023139"/>
    </source>
</evidence>
<gene>
    <name evidence="19" type="ORF">NC992_02590</name>
</gene>
<protein>
    <submittedName>
        <fullName evidence="19">SLBB domain-containing protein</fullName>
    </submittedName>
</protein>
<evidence type="ECO:0000256" key="10">
    <source>
        <dbReference type="ARBA" id="ARBA00023114"/>
    </source>
</evidence>
<keyword evidence="12" id="KW-0564">Palmitate</keyword>
<keyword evidence="11" id="KW-0472">Membrane</keyword>
<organism evidence="19 20">
    <name type="scientific">Leptolyngbya subtilissima DQ-A4</name>
    <dbReference type="NCBI Taxonomy" id="2933933"/>
    <lineage>
        <taxon>Bacteria</taxon>
        <taxon>Bacillati</taxon>
        <taxon>Cyanobacteriota</taxon>
        <taxon>Cyanophyceae</taxon>
        <taxon>Leptolyngbyales</taxon>
        <taxon>Leptolyngbyaceae</taxon>
        <taxon>Leptolyngbya group</taxon>
        <taxon>Leptolyngbya</taxon>
    </lineage>
</organism>
<dbReference type="Proteomes" id="UP001482513">
    <property type="component" value="Unassembled WGS sequence"/>
</dbReference>
<feature type="domain" description="SLBB" evidence="18">
    <location>
        <begin position="302"/>
        <end position="363"/>
    </location>
</feature>
<evidence type="ECO:0000256" key="13">
    <source>
        <dbReference type="ARBA" id="ARBA00023237"/>
    </source>
</evidence>
<feature type="compositionally biased region" description="Gly residues" evidence="15">
    <location>
        <begin position="288"/>
        <end position="297"/>
    </location>
</feature>
<feature type="region of interest" description="Disordered" evidence="15">
    <location>
        <begin position="278"/>
        <end position="301"/>
    </location>
</feature>
<evidence type="ECO:0000256" key="2">
    <source>
        <dbReference type="ARBA" id="ARBA00009450"/>
    </source>
</evidence>
<keyword evidence="9" id="KW-0406">Ion transport</keyword>
<dbReference type="InterPro" id="IPR049712">
    <property type="entry name" value="Poly_export"/>
</dbReference>
<comment type="subcellular location">
    <subcellularLocation>
        <location evidence="1">Cell outer membrane</location>
        <topology evidence="1">Multi-pass membrane protein</topology>
    </subcellularLocation>
</comment>
<comment type="caution">
    <text evidence="19">The sequence shown here is derived from an EMBL/GenBank/DDBJ whole genome shotgun (WGS) entry which is preliminary data.</text>
</comment>
<dbReference type="EMBL" id="JAMPKX010000001">
    <property type="protein sequence ID" value="MEP0945749.1"/>
    <property type="molecule type" value="Genomic_DNA"/>
</dbReference>
<dbReference type="PANTHER" id="PTHR33619">
    <property type="entry name" value="POLYSACCHARIDE EXPORT PROTEIN GFCE-RELATED"/>
    <property type="match status" value="1"/>
</dbReference>